<proteinExistence type="predicted"/>
<keyword evidence="4" id="KW-1185">Reference proteome</keyword>
<evidence type="ECO:0000256" key="1">
    <source>
        <dbReference type="SAM" id="MobiDB-lite"/>
    </source>
</evidence>
<gene>
    <name evidence="3" type="ORF">F4561_006002</name>
</gene>
<feature type="chain" id="PRO_5030590631" evidence="2">
    <location>
        <begin position="32"/>
        <end position="317"/>
    </location>
</feature>
<feature type="signal peptide" evidence="2">
    <location>
        <begin position="1"/>
        <end position="31"/>
    </location>
</feature>
<dbReference type="Proteomes" id="UP000523007">
    <property type="component" value="Unassembled WGS sequence"/>
</dbReference>
<feature type="compositionally biased region" description="Acidic residues" evidence="1">
    <location>
        <begin position="285"/>
        <end position="294"/>
    </location>
</feature>
<dbReference type="RefSeq" id="WP_184584885.1">
    <property type="nucleotide sequence ID" value="NZ_JACHJT010000002.1"/>
</dbReference>
<reference evidence="3 4" key="1">
    <citation type="submission" date="2020-08" db="EMBL/GenBank/DDBJ databases">
        <title>Sequencing the genomes of 1000 actinobacteria strains.</title>
        <authorList>
            <person name="Klenk H.-P."/>
        </authorList>
    </citation>
    <scope>NUCLEOTIDE SEQUENCE [LARGE SCALE GENOMIC DNA]</scope>
    <source>
        <strain evidence="3 4">DSM 102030</strain>
    </source>
</reference>
<comment type="caution">
    <text evidence="3">The sequence shown here is derived from an EMBL/GenBank/DDBJ whole genome shotgun (WGS) entry which is preliminary data.</text>
</comment>
<dbReference type="EMBL" id="JACHJT010000002">
    <property type="protein sequence ID" value="MBB4935108.1"/>
    <property type="molecule type" value="Genomic_DNA"/>
</dbReference>
<keyword evidence="2" id="KW-0732">Signal</keyword>
<feature type="region of interest" description="Disordered" evidence="1">
    <location>
        <begin position="163"/>
        <end position="317"/>
    </location>
</feature>
<name>A0A7W7RP84_9ACTN</name>
<protein>
    <submittedName>
        <fullName evidence="3">Uncharacterized protein YjbJ (UPF0337 family)</fullName>
    </submittedName>
</protein>
<evidence type="ECO:0000313" key="3">
    <source>
        <dbReference type="EMBL" id="MBB4935108.1"/>
    </source>
</evidence>
<evidence type="ECO:0000313" key="4">
    <source>
        <dbReference type="Proteomes" id="UP000523007"/>
    </source>
</evidence>
<feature type="compositionally biased region" description="Basic and acidic residues" evidence="1">
    <location>
        <begin position="233"/>
        <end position="258"/>
    </location>
</feature>
<sequence>MFQLACTSAKAAIVAAGAAGFVAAGAGIASADEFGVTDALRTQPVAPSVPGLPADPTGPVDQVQRDVEVPQMAHTLPAPGTETPAVPGVDASGAEDTLGTVQDAAGVHTVHQTAPQARGLAHGTVNSLPAQALPGGANGAAHSTLNRGVNSAEQVNHLSNELPQPEAPAAERPGTGLPETGAPEVPGLHELPDPLGTVSGVPETLLPQDAEQTVEQAAGEAPDLDGAAPESPEEVKDEAGEVRDRGTDTAEGTVDHLVSEAPADVPDAPDTGDVDETAGEAKEVDSDEATDELADTAPSGVADGLEPADDVVNVEAK</sequence>
<dbReference type="AlphaFoldDB" id="A0A7W7RP84"/>
<accession>A0A7W7RP84</accession>
<organism evidence="3 4">
    <name type="scientific">Lipingzhangella halophila</name>
    <dbReference type="NCBI Taxonomy" id="1783352"/>
    <lineage>
        <taxon>Bacteria</taxon>
        <taxon>Bacillati</taxon>
        <taxon>Actinomycetota</taxon>
        <taxon>Actinomycetes</taxon>
        <taxon>Streptosporangiales</taxon>
        <taxon>Nocardiopsidaceae</taxon>
        <taxon>Lipingzhangella</taxon>
    </lineage>
</organism>
<evidence type="ECO:0000256" key="2">
    <source>
        <dbReference type="SAM" id="SignalP"/>
    </source>
</evidence>